<sequence length="72" mass="8162">MPIRLLKKMIAGKDQGDLGLWPEKVSLERISFELNGQVIQDEEVGIGTLSRWGMRGNLVVRVGRERVPLVFE</sequence>
<reference evidence="2" key="1">
    <citation type="journal article" date="2023" name="Commun. Biol.">
        <title>Genome analysis of Parmales, the sister group of diatoms, reveals the evolutionary specialization of diatoms from phago-mixotrophs to photoautotrophs.</title>
        <authorList>
            <person name="Ban H."/>
            <person name="Sato S."/>
            <person name="Yoshikawa S."/>
            <person name="Yamada K."/>
            <person name="Nakamura Y."/>
            <person name="Ichinomiya M."/>
            <person name="Sato N."/>
            <person name="Blanc-Mathieu R."/>
            <person name="Endo H."/>
            <person name="Kuwata A."/>
            <person name="Ogata H."/>
        </authorList>
    </citation>
    <scope>NUCLEOTIDE SEQUENCE [LARGE SCALE GENOMIC DNA]</scope>
    <source>
        <strain evidence="2">NIES 3700</strain>
    </source>
</reference>
<evidence type="ECO:0000313" key="1">
    <source>
        <dbReference type="EMBL" id="GMI06293.1"/>
    </source>
</evidence>
<dbReference type="EMBL" id="BRXW01000098">
    <property type="protein sequence ID" value="GMI06293.1"/>
    <property type="molecule type" value="Genomic_DNA"/>
</dbReference>
<organism evidence="1 2">
    <name type="scientific">Triparma laevis f. longispina</name>
    <dbReference type="NCBI Taxonomy" id="1714387"/>
    <lineage>
        <taxon>Eukaryota</taxon>
        <taxon>Sar</taxon>
        <taxon>Stramenopiles</taxon>
        <taxon>Ochrophyta</taxon>
        <taxon>Bolidophyceae</taxon>
        <taxon>Parmales</taxon>
        <taxon>Triparmaceae</taxon>
        <taxon>Triparma</taxon>
    </lineage>
</organism>
<gene>
    <name evidence="1" type="ORF">TrLO_g11998</name>
</gene>
<dbReference type="Proteomes" id="UP001165122">
    <property type="component" value="Unassembled WGS sequence"/>
</dbReference>
<dbReference type="AlphaFoldDB" id="A0A9W7F9M4"/>
<name>A0A9W7F9M4_9STRA</name>
<protein>
    <submittedName>
        <fullName evidence="1">Uncharacterized protein</fullName>
    </submittedName>
</protein>
<evidence type="ECO:0000313" key="2">
    <source>
        <dbReference type="Proteomes" id="UP001165122"/>
    </source>
</evidence>
<accession>A0A9W7F9M4</accession>
<comment type="caution">
    <text evidence="1">The sequence shown here is derived from an EMBL/GenBank/DDBJ whole genome shotgun (WGS) entry which is preliminary data.</text>
</comment>
<proteinExistence type="predicted"/>
<keyword evidence="2" id="KW-1185">Reference proteome</keyword>